<evidence type="ECO:0000256" key="9">
    <source>
        <dbReference type="SAM" id="SignalP"/>
    </source>
</evidence>
<name>A0AAV7KGQ3_9METZ</name>
<organism evidence="12 13">
    <name type="scientific">Oopsacas minuta</name>
    <dbReference type="NCBI Taxonomy" id="111878"/>
    <lineage>
        <taxon>Eukaryota</taxon>
        <taxon>Metazoa</taxon>
        <taxon>Porifera</taxon>
        <taxon>Hexactinellida</taxon>
        <taxon>Hexasterophora</taxon>
        <taxon>Lyssacinosida</taxon>
        <taxon>Leucopsacidae</taxon>
        <taxon>Oopsacas</taxon>
    </lineage>
</organism>
<evidence type="ECO:0008006" key="14">
    <source>
        <dbReference type="Google" id="ProtNLM"/>
    </source>
</evidence>
<accession>A0AAV7KGQ3</accession>
<dbReference type="PANTHER" id="PTHR24416">
    <property type="entry name" value="TYROSINE-PROTEIN KINASE RECEPTOR"/>
    <property type="match status" value="1"/>
</dbReference>
<dbReference type="AlphaFoldDB" id="A0AAV7KGQ3"/>
<keyword evidence="8" id="KW-1133">Transmembrane helix</keyword>
<feature type="signal peptide" evidence="9">
    <location>
        <begin position="1"/>
        <end position="22"/>
    </location>
</feature>
<dbReference type="InterPro" id="IPR001190">
    <property type="entry name" value="SRCR"/>
</dbReference>
<dbReference type="PROSITE" id="PS50011">
    <property type="entry name" value="PROTEIN_KINASE_DOM"/>
    <property type="match status" value="1"/>
</dbReference>
<dbReference type="InterPro" id="IPR008266">
    <property type="entry name" value="Tyr_kinase_AS"/>
</dbReference>
<keyword evidence="1" id="KW-0808">Transferase</keyword>
<feature type="transmembrane region" description="Helical" evidence="8">
    <location>
        <begin position="287"/>
        <end position="316"/>
    </location>
</feature>
<dbReference type="Proteomes" id="UP001165289">
    <property type="component" value="Unassembled WGS sequence"/>
</dbReference>
<dbReference type="Pfam" id="PF07714">
    <property type="entry name" value="PK_Tyr_Ser-Thr"/>
    <property type="match status" value="1"/>
</dbReference>
<dbReference type="Gene3D" id="3.30.200.20">
    <property type="entry name" value="Phosphorylase Kinase, domain 1"/>
    <property type="match status" value="1"/>
</dbReference>
<dbReference type="CDD" id="cd00054">
    <property type="entry name" value="EGF_CA"/>
    <property type="match status" value="1"/>
</dbReference>
<keyword evidence="6 7" id="KW-1015">Disulfide bond</keyword>
<keyword evidence="4" id="KW-0067">ATP-binding</keyword>
<dbReference type="InterPro" id="IPR001245">
    <property type="entry name" value="Ser-Thr/Tyr_kinase_cat_dom"/>
</dbReference>
<evidence type="ECO:0000256" key="5">
    <source>
        <dbReference type="ARBA" id="ARBA00023137"/>
    </source>
</evidence>
<comment type="caution">
    <text evidence="12">The sequence shown here is derived from an EMBL/GenBank/DDBJ whole genome shotgun (WGS) entry which is preliminary data.</text>
</comment>
<keyword evidence="2" id="KW-0547">Nucleotide-binding</keyword>
<evidence type="ECO:0000256" key="7">
    <source>
        <dbReference type="PROSITE-ProRule" id="PRU00196"/>
    </source>
</evidence>
<feature type="domain" description="SRCR" evidence="11">
    <location>
        <begin position="43"/>
        <end position="149"/>
    </location>
</feature>
<dbReference type="SMART" id="SM00219">
    <property type="entry name" value="TyrKc"/>
    <property type="match status" value="1"/>
</dbReference>
<evidence type="ECO:0000256" key="6">
    <source>
        <dbReference type="ARBA" id="ARBA00023157"/>
    </source>
</evidence>
<dbReference type="PANTHER" id="PTHR24416:SF631">
    <property type="entry name" value="SERINE_THREONINE_TYROSINE KINASE 1"/>
    <property type="match status" value="1"/>
</dbReference>
<evidence type="ECO:0000256" key="8">
    <source>
        <dbReference type="SAM" id="Phobius"/>
    </source>
</evidence>
<sequence length="779" mass="88109">MSLKRLITLLTILVTICVLNNAEICSREGDERTIDIGLPHDVIQVCYNNGIYLGWTYICAAGWNDGIYQNNEVYCKRFGYLEAKERDITITPLLCDGLLKLSALDCIGNETSLTQCNHTKELSACQLVSKVQCQQCASMAQCEALGMCERVNEFKTCLCQDDCINGGFCFEERCVCTDGYSGNSCETRSTTTMMATNATITTTLGPENNTTQISPTNITTENVSTTLPISINASTYTPQSYTNTTTNLTSNTTVFMNSTQTNSTQFPTQDCIEDDCTGSERRKAVRIILSIIFIIFLLLSIVIIVILICCLTRTYVKMRRYKRTNRRIQTLQTESNNLMNSPNQTFDRSAVADSTYFSNVVDQGMEHSERIYEVVPGPEIGHHSLNRQGENNYFELSSNNCIYSGNNTSQQGNCTVFQNNNIIPLTQQEDLTASHGSNVSFYHKLVTQSSNLETISEENDIINKLLRDRKREQLEYIDPPYNLAELSNSIGPRSYEISLDNLKIGDVFATGNFGVICHAVYTSKYGDLKVAIKTLREEVNNDVKVAFIREAAILSQFDHPNILKFIGVVTTVQPHMIVTELLNIELRQYLMQLCHSQEYNYQNASKLQKLLLRFCRDIADGMEHLAMKKFIHRDLAARNILIANDMSCRVADFGMSRDLRSDDYYRSKGGRIPLRWSAPESVLYNRFSEKSDVWAFGMTLYEIWTLGRKPWQENTNEEIVDFIQGGEIPLQPDGCPDDVYSLMAETWKQSADDRPIFTVIKERLNNTVIIIPFTESVAI</sequence>
<keyword evidence="8" id="KW-0472">Membrane</keyword>
<keyword evidence="9" id="KW-0732">Signal</keyword>
<evidence type="ECO:0000256" key="2">
    <source>
        <dbReference type="ARBA" id="ARBA00022741"/>
    </source>
</evidence>
<proteinExistence type="predicted"/>
<gene>
    <name evidence="12" type="ORF">LOD99_14942</name>
</gene>
<evidence type="ECO:0000259" key="10">
    <source>
        <dbReference type="PROSITE" id="PS50011"/>
    </source>
</evidence>
<dbReference type="InterPro" id="IPR036772">
    <property type="entry name" value="SRCR-like_dom_sf"/>
</dbReference>
<dbReference type="InterPro" id="IPR011009">
    <property type="entry name" value="Kinase-like_dom_sf"/>
</dbReference>
<dbReference type="GO" id="GO:0005886">
    <property type="term" value="C:plasma membrane"/>
    <property type="evidence" value="ECO:0007669"/>
    <property type="project" value="TreeGrafter"/>
</dbReference>
<dbReference type="InterPro" id="IPR020635">
    <property type="entry name" value="Tyr_kinase_cat_dom"/>
</dbReference>
<dbReference type="InterPro" id="IPR000719">
    <property type="entry name" value="Prot_kinase_dom"/>
</dbReference>
<dbReference type="Gene3D" id="3.10.250.10">
    <property type="entry name" value="SRCR-like domain"/>
    <property type="match status" value="1"/>
</dbReference>
<reference evidence="12 13" key="1">
    <citation type="journal article" date="2023" name="BMC Biol.">
        <title>The compact genome of the sponge Oopsacas minuta (Hexactinellida) is lacking key metazoan core genes.</title>
        <authorList>
            <person name="Santini S."/>
            <person name="Schenkelaars Q."/>
            <person name="Jourda C."/>
            <person name="Duchesne M."/>
            <person name="Belahbib H."/>
            <person name="Rocher C."/>
            <person name="Selva M."/>
            <person name="Riesgo A."/>
            <person name="Vervoort M."/>
            <person name="Leys S.P."/>
            <person name="Kodjabachian L."/>
            <person name="Le Bivic A."/>
            <person name="Borchiellini C."/>
            <person name="Claverie J.M."/>
            <person name="Renard E."/>
        </authorList>
    </citation>
    <scope>NUCLEOTIDE SEQUENCE [LARGE SCALE GENOMIC DNA]</scope>
    <source>
        <strain evidence="12">SPO-2</strain>
    </source>
</reference>
<dbReference type="GO" id="GO:0007169">
    <property type="term" value="P:cell surface receptor protein tyrosine kinase signaling pathway"/>
    <property type="evidence" value="ECO:0007669"/>
    <property type="project" value="TreeGrafter"/>
</dbReference>
<dbReference type="FunFam" id="1.10.510.10:FF:000554">
    <property type="entry name" value="Predicted protein"/>
    <property type="match status" value="1"/>
</dbReference>
<evidence type="ECO:0000313" key="13">
    <source>
        <dbReference type="Proteomes" id="UP001165289"/>
    </source>
</evidence>
<dbReference type="PRINTS" id="PR00109">
    <property type="entry name" value="TYRKINASE"/>
</dbReference>
<keyword evidence="8" id="KW-0812">Transmembrane</keyword>
<dbReference type="GO" id="GO:0004714">
    <property type="term" value="F:transmembrane receptor protein tyrosine kinase activity"/>
    <property type="evidence" value="ECO:0007669"/>
    <property type="project" value="TreeGrafter"/>
</dbReference>
<dbReference type="EMBL" id="JAKMXF010000066">
    <property type="protein sequence ID" value="KAI6659269.1"/>
    <property type="molecule type" value="Genomic_DNA"/>
</dbReference>
<evidence type="ECO:0000259" key="11">
    <source>
        <dbReference type="PROSITE" id="PS50287"/>
    </source>
</evidence>
<protein>
    <recommendedName>
        <fullName evidence="14">Receptor protein-tyrosine kinase</fullName>
    </recommendedName>
</protein>
<dbReference type="PROSITE" id="PS00109">
    <property type="entry name" value="PROTEIN_KINASE_TYR"/>
    <property type="match status" value="1"/>
</dbReference>
<evidence type="ECO:0000313" key="12">
    <source>
        <dbReference type="EMBL" id="KAI6659269.1"/>
    </source>
</evidence>
<keyword evidence="5" id="KW-0829">Tyrosine-protein kinase</keyword>
<dbReference type="PROSITE" id="PS50287">
    <property type="entry name" value="SRCR_2"/>
    <property type="match status" value="1"/>
</dbReference>
<feature type="chain" id="PRO_5043698039" description="Receptor protein-tyrosine kinase" evidence="9">
    <location>
        <begin position="23"/>
        <end position="779"/>
    </location>
</feature>
<evidence type="ECO:0000256" key="3">
    <source>
        <dbReference type="ARBA" id="ARBA00022777"/>
    </source>
</evidence>
<feature type="disulfide bond" evidence="7">
    <location>
        <begin position="106"/>
        <end position="116"/>
    </location>
</feature>
<dbReference type="Gene3D" id="1.10.510.10">
    <property type="entry name" value="Transferase(Phosphotransferase) domain 1"/>
    <property type="match status" value="1"/>
</dbReference>
<dbReference type="GO" id="GO:0043235">
    <property type="term" value="C:receptor complex"/>
    <property type="evidence" value="ECO:0007669"/>
    <property type="project" value="TreeGrafter"/>
</dbReference>
<dbReference type="CDD" id="cd00192">
    <property type="entry name" value="PTKc"/>
    <property type="match status" value="1"/>
</dbReference>
<feature type="domain" description="Protein kinase" evidence="10">
    <location>
        <begin position="502"/>
        <end position="769"/>
    </location>
</feature>
<keyword evidence="3" id="KW-0418">Kinase</keyword>
<keyword evidence="13" id="KW-1185">Reference proteome</keyword>
<dbReference type="InterPro" id="IPR050122">
    <property type="entry name" value="RTK"/>
</dbReference>
<evidence type="ECO:0000256" key="1">
    <source>
        <dbReference type="ARBA" id="ARBA00022679"/>
    </source>
</evidence>
<comment type="caution">
    <text evidence="7">Lacks conserved residue(s) required for the propagation of feature annotation.</text>
</comment>
<dbReference type="SUPFAM" id="SSF56112">
    <property type="entry name" value="Protein kinase-like (PK-like)"/>
    <property type="match status" value="1"/>
</dbReference>
<dbReference type="SUPFAM" id="SSF56487">
    <property type="entry name" value="SRCR-like"/>
    <property type="match status" value="1"/>
</dbReference>
<evidence type="ECO:0000256" key="4">
    <source>
        <dbReference type="ARBA" id="ARBA00022840"/>
    </source>
</evidence>
<dbReference type="GO" id="GO:0005524">
    <property type="term" value="F:ATP binding"/>
    <property type="evidence" value="ECO:0007669"/>
    <property type="project" value="UniProtKB-KW"/>
</dbReference>